<keyword evidence="2" id="KW-1185">Reference proteome</keyword>
<reference evidence="1 2" key="1">
    <citation type="submission" date="2014-12" db="EMBL/GenBank/DDBJ databases">
        <title>Draft genome sequences of 29 type strains of Enterococci.</title>
        <authorList>
            <person name="Zhong Z."/>
            <person name="Sun Z."/>
            <person name="Liu W."/>
            <person name="Zhang W."/>
            <person name="Zhang H."/>
        </authorList>
    </citation>
    <scope>NUCLEOTIDE SEQUENCE [LARGE SCALE GENOMIC DNA]</scope>
    <source>
        <strain evidence="1 2">DSM 17029</strain>
    </source>
</reference>
<dbReference type="AlphaFoldDB" id="A0A1L8R491"/>
<evidence type="ECO:0000313" key="1">
    <source>
        <dbReference type="EMBL" id="OJG14526.1"/>
    </source>
</evidence>
<proteinExistence type="predicted"/>
<comment type="caution">
    <text evidence="1">The sequence shown here is derived from an EMBL/GenBank/DDBJ whole genome shotgun (WGS) entry which is preliminary data.</text>
</comment>
<gene>
    <name evidence="1" type="ORF">RU97_GL002331</name>
</gene>
<sequence>MKVRNYKNYTAVYLEEITSKEFKESMKKYTELKECEKYVVIRPTKKAAEAFAQLHSLPLSECKKGASYRILNLQFTVLNVEQGLVTFSYFNRHGKKETITPFVQNTAPIGGVLIETLFTFETGKLLYF</sequence>
<organism evidence="1 2">
    <name type="scientific">Enterococcus canis</name>
    <dbReference type="NCBI Taxonomy" id="214095"/>
    <lineage>
        <taxon>Bacteria</taxon>
        <taxon>Bacillati</taxon>
        <taxon>Bacillota</taxon>
        <taxon>Bacilli</taxon>
        <taxon>Lactobacillales</taxon>
        <taxon>Enterococcaceae</taxon>
        <taxon>Enterococcus</taxon>
    </lineage>
</organism>
<accession>A0A1L8R491</accession>
<dbReference type="Proteomes" id="UP000181884">
    <property type="component" value="Unassembled WGS sequence"/>
</dbReference>
<dbReference type="EMBL" id="JXKH01000050">
    <property type="protein sequence ID" value="OJG14526.1"/>
    <property type="molecule type" value="Genomic_DNA"/>
</dbReference>
<protein>
    <submittedName>
        <fullName evidence="1">Uncharacterized protein</fullName>
    </submittedName>
</protein>
<dbReference type="RefSeq" id="WP_067396458.1">
    <property type="nucleotide sequence ID" value="NZ_JXKH01000050.1"/>
</dbReference>
<name>A0A1L8R491_9ENTE</name>
<evidence type="ECO:0000313" key="2">
    <source>
        <dbReference type="Proteomes" id="UP000181884"/>
    </source>
</evidence>